<dbReference type="InterPro" id="IPR001972">
    <property type="entry name" value="Stomatin_HflK_fam"/>
</dbReference>
<evidence type="ECO:0000256" key="2">
    <source>
        <dbReference type="ARBA" id="ARBA00006971"/>
    </source>
</evidence>
<reference evidence="10" key="1">
    <citation type="submission" date="2016-10" db="EMBL/GenBank/DDBJ databases">
        <authorList>
            <person name="Varghese N."/>
            <person name="Submissions S."/>
        </authorList>
    </citation>
    <scope>NUCLEOTIDE SEQUENCE [LARGE SCALE GENOMIC DNA]</scope>
    <source>
        <strain evidence="10">NRRL B-51270</strain>
    </source>
</reference>
<feature type="domain" description="Band 7" evidence="8">
    <location>
        <begin position="93"/>
        <end position="253"/>
    </location>
</feature>
<dbReference type="EMBL" id="LT629736">
    <property type="protein sequence ID" value="SDR82108.1"/>
    <property type="molecule type" value="Genomic_DNA"/>
</dbReference>
<evidence type="ECO:0000256" key="6">
    <source>
        <dbReference type="RuleBase" id="RU364113"/>
    </source>
</evidence>
<feature type="region of interest" description="Disordered" evidence="7">
    <location>
        <begin position="1"/>
        <end position="40"/>
    </location>
</feature>
<feature type="compositionally biased region" description="Gly residues" evidence="7">
    <location>
        <begin position="1"/>
        <end position="10"/>
    </location>
</feature>
<evidence type="ECO:0000256" key="5">
    <source>
        <dbReference type="ARBA" id="ARBA00023136"/>
    </source>
</evidence>
<dbReference type="GO" id="GO:0006508">
    <property type="term" value="P:proteolysis"/>
    <property type="evidence" value="ECO:0007669"/>
    <property type="project" value="UniProtKB-KW"/>
</dbReference>
<dbReference type="PANTHER" id="PTHR43327">
    <property type="entry name" value="STOMATIN-LIKE PROTEIN 2, MITOCHONDRIAL"/>
    <property type="match status" value="1"/>
</dbReference>
<dbReference type="SMART" id="SM00244">
    <property type="entry name" value="PHB"/>
    <property type="match status" value="1"/>
</dbReference>
<evidence type="ECO:0000256" key="3">
    <source>
        <dbReference type="ARBA" id="ARBA00022692"/>
    </source>
</evidence>
<comment type="function">
    <text evidence="6">HflC and HflK could encode or regulate a protease.</text>
</comment>
<dbReference type="GO" id="GO:0016020">
    <property type="term" value="C:membrane"/>
    <property type="evidence" value="ECO:0007669"/>
    <property type="project" value="UniProtKB-SubCell"/>
</dbReference>
<comment type="subcellular location">
    <subcellularLocation>
        <location evidence="1">Membrane</location>
        <topology evidence="1">Single-pass membrane protein</topology>
    </subcellularLocation>
</comment>
<dbReference type="AlphaFoldDB" id="A0A1H1M5P0"/>
<name>A0A1H1M5P0_9GAMM</name>
<keyword evidence="9" id="KW-0378">Hydrolase</keyword>
<feature type="compositionally biased region" description="Low complexity" evidence="7">
    <location>
        <begin position="362"/>
        <end position="371"/>
    </location>
</feature>
<comment type="similarity">
    <text evidence="2 6">Belongs to the band 7/mec-2 family. HflK subfamily.</text>
</comment>
<dbReference type="InterPro" id="IPR020980">
    <property type="entry name" value="Membrane_HflK_N"/>
</dbReference>
<feature type="compositionally biased region" description="Gly residues" evidence="7">
    <location>
        <begin position="19"/>
        <end position="32"/>
    </location>
</feature>
<dbReference type="Pfam" id="PF01145">
    <property type="entry name" value="Band_7"/>
    <property type="match status" value="1"/>
</dbReference>
<organism evidence="9 10">
    <name type="scientific">Halopseudomonas xinjiangensis</name>
    <dbReference type="NCBI Taxonomy" id="487184"/>
    <lineage>
        <taxon>Bacteria</taxon>
        <taxon>Pseudomonadati</taxon>
        <taxon>Pseudomonadota</taxon>
        <taxon>Gammaproteobacteria</taxon>
        <taxon>Pseudomonadales</taxon>
        <taxon>Pseudomonadaceae</taxon>
        <taxon>Halopseudomonas</taxon>
    </lineage>
</organism>
<dbReference type="STRING" id="487184.SAMN05216421_0384"/>
<evidence type="ECO:0000313" key="9">
    <source>
        <dbReference type="EMBL" id="SDR82108.1"/>
    </source>
</evidence>
<dbReference type="CDD" id="cd03404">
    <property type="entry name" value="SPFH_HflK"/>
    <property type="match status" value="1"/>
</dbReference>
<keyword evidence="9" id="KW-0645">Protease</keyword>
<gene>
    <name evidence="9" type="ORF">SAMN05216421_0384</name>
</gene>
<dbReference type="SUPFAM" id="SSF117892">
    <property type="entry name" value="Band 7/SPFH domain"/>
    <property type="match status" value="1"/>
</dbReference>
<evidence type="ECO:0000256" key="1">
    <source>
        <dbReference type="ARBA" id="ARBA00004167"/>
    </source>
</evidence>
<dbReference type="PRINTS" id="PR00721">
    <property type="entry name" value="STOMATIN"/>
</dbReference>
<sequence>MAWNEPGGGNNSNNQDPWGSGGNRGGNRGGKQGPPDLDEALRKLQDSLNGIFGKKKRGSDNGSGRGAGSTGGGIPKGVWVLVALVLVAVWLFNAVYMVDEQEQAVVLRFGEYHRTEEPGLHLYFPPVERKFQRNVTQVRSYRQQGQMLTEDENIVEVPLAVQYRISNLENFVLRVEDPETSLRHATESALRHVVGSTSMHEVLTEGREAMGVAVTERLQRYLDHYNTGITVVQVNVESAQAPAEVQDAFDDVIRAREDEVRERNQAESYANSVIPEARGRAQRLLEEANGYRDEVVARAAGEAQRFDLLVGQYRQSPEVMRERMYIGTMQDVLSNTSKILVSGGEGSNNLLYLPLDKLMERNNSGSGNSSGIPANSTPGVNPGNAADSSNRIPMQVQQRDPRARETR</sequence>
<comment type="subunit">
    <text evidence="6">HflC and HflK may interact to form a multimeric complex.</text>
</comment>
<feature type="region of interest" description="Disordered" evidence="7">
    <location>
        <begin position="362"/>
        <end position="407"/>
    </location>
</feature>
<keyword evidence="10" id="KW-1185">Reference proteome</keyword>
<protein>
    <recommendedName>
        <fullName evidence="6">Protein HflK</fullName>
    </recommendedName>
</protein>
<dbReference type="NCBIfam" id="TIGR01933">
    <property type="entry name" value="hflK"/>
    <property type="match status" value="1"/>
</dbReference>
<accession>A0A1H1M5P0</accession>
<dbReference type="InterPro" id="IPR036013">
    <property type="entry name" value="Band_7/SPFH_dom_sf"/>
</dbReference>
<dbReference type="InterPro" id="IPR050710">
    <property type="entry name" value="Band7/mec-2_domain"/>
</dbReference>
<keyword evidence="3 6" id="KW-0812">Transmembrane</keyword>
<keyword evidence="4 6" id="KW-1133">Transmembrane helix</keyword>
<dbReference type="InterPro" id="IPR010201">
    <property type="entry name" value="HflK"/>
</dbReference>
<dbReference type="Gene3D" id="3.30.479.30">
    <property type="entry name" value="Band 7 domain"/>
    <property type="match status" value="1"/>
</dbReference>
<proteinExistence type="inferred from homology"/>
<dbReference type="GO" id="GO:0008233">
    <property type="term" value="F:peptidase activity"/>
    <property type="evidence" value="ECO:0007669"/>
    <property type="project" value="UniProtKB-KW"/>
</dbReference>
<dbReference type="OrthoDB" id="9779595at2"/>
<evidence type="ECO:0000256" key="4">
    <source>
        <dbReference type="ARBA" id="ARBA00022989"/>
    </source>
</evidence>
<feature type="transmembrane region" description="Helical" evidence="6">
    <location>
        <begin position="78"/>
        <end position="98"/>
    </location>
</feature>
<dbReference type="InterPro" id="IPR001107">
    <property type="entry name" value="Band_7"/>
</dbReference>
<dbReference type="Pfam" id="PF12221">
    <property type="entry name" value="HflK_N"/>
    <property type="match status" value="1"/>
</dbReference>
<dbReference type="Proteomes" id="UP000243207">
    <property type="component" value="Chromosome I"/>
</dbReference>
<feature type="compositionally biased region" description="Polar residues" evidence="7">
    <location>
        <begin position="386"/>
        <end position="398"/>
    </location>
</feature>
<keyword evidence="5 6" id="KW-0472">Membrane</keyword>
<dbReference type="RefSeq" id="WP_093391563.1">
    <property type="nucleotide sequence ID" value="NZ_LT629736.1"/>
</dbReference>
<evidence type="ECO:0000313" key="10">
    <source>
        <dbReference type="Proteomes" id="UP000243207"/>
    </source>
</evidence>
<evidence type="ECO:0000259" key="8">
    <source>
        <dbReference type="SMART" id="SM00244"/>
    </source>
</evidence>
<dbReference type="PANTHER" id="PTHR43327:SF2">
    <property type="entry name" value="MODULATOR OF FTSH PROTEASE HFLK"/>
    <property type="match status" value="1"/>
</dbReference>
<evidence type="ECO:0000256" key="7">
    <source>
        <dbReference type="SAM" id="MobiDB-lite"/>
    </source>
</evidence>